<sequence length="399" mass="43976">MNKISQRILDLSESATIAMSRRSREMREQGLDVISLSLGEPDFETPDFVRQAAKEAIDIGYSHYPPIPGYQDLRQAIAHKLKRDNGLDYTANQIVVSTGAKQSLANVILCTVDPGDEVLLPAPYWVSYYEQIRLAGGTPVIIPTAIENDFKVTRDDLEKYHTDKTKLVIFSSPCNPSGSVFSKEDLAEIADYLKAHPNVIAISDEIYELINFKSQHVSLASFSEIYDQVVTVNGLSKGFAMTGWRIGYIAAPQEIADACVKMQGQFTSATSSIAQRAALAALQADPSEMDYMKEAFEERRAKVGEWLREIPGLKVNQPEGAFYFFPDVSALLGSKIGDRTINDSADLCMYLLEEALVALVPGDAFGSPECIRISYASSLKDLETALSRIKAAIEKLDHA</sequence>
<dbReference type="InterPro" id="IPR050596">
    <property type="entry name" value="AspAT/PAT-like"/>
</dbReference>
<dbReference type="InterPro" id="IPR015421">
    <property type="entry name" value="PyrdxlP-dep_Trfase_major"/>
</dbReference>
<dbReference type="InterPro" id="IPR004839">
    <property type="entry name" value="Aminotransferase_I/II_large"/>
</dbReference>
<evidence type="ECO:0000313" key="8">
    <source>
        <dbReference type="EMBL" id="QNR24852.1"/>
    </source>
</evidence>
<dbReference type="PANTHER" id="PTHR46383:SF1">
    <property type="entry name" value="ASPARTATE AMINOTRANSFERASE"/>
    <property type="match status" value="1"/>
</dbReference>
<organism evidence="8 9">
    <name type="scientific">Croceimicrobium hydrocarbonivorans</name>
    <dbReference type="NCBI Taxonomy" id="2761580"/>
    <lineage>
        <taxon>Bacteria</taxon>
        <taxon>Pseudomonadati</taxon>
        <taxon>Bacteroidota</taxon>
        <taxon>Flavobacteriia</taxon>
        <taxon>Flavobacteriales</taxon>
        <taxon>Owenweeksiaceae</taxon>
        <taxon>Croceimicrobium</taxon>
    </lineage>
</organism>
<accession>A0A7H0VGK4</accession>
<comment type="similarity">
    <text evidence="2 6">Belongs to the class-I pyridoxal-phosphate-dependent aminotransferase family.</text>
</comment>
<evidence type="ECO:0000256" key="1">
    <source>
        <dbReference type="ARBA" id="ARBA00001933"/>
    </source>
</evidence>
<evidence type="ECO:0000313" key="9">
    <source>
        <dbReference type="Proteomes" id="UP000516305"/>
    </source>
</evidence>
<dbReference type="EMBL" id="CP060139">
    <property type="protein sequence ID" value="QNR24852.1"/>
    <property type="molecule type" value="Genomic_DNA"/>
</dbReference>
<keyword evidence="3 6" id="KW-0032">Aminotransferase</keyword>
<evidence type="ECO:0000256" key="6">
    <source>
        <dbReference type="RuleBase" id="RU000481"/>
    </source>
</evidence>
<dbReference type="InterPro" id="IPR004838">
    <property type="entry name" value="NHTrfase_class1_PyrdxlP-BS"/>
</dbReference>
<dbReference type="InterPro" id="IPR015422">
    <property type="entry name" value="PyrdxlP-dep_Trfase_small"/>
</dbReference>
<feature type="domain" description="Aminotransferase class I/classII large" evidence="7">
    <location>
        <begin position="32"/>
        <end position="389"/>
    </location>
</feature>
<evidence type="ECO:0000256" key="5">
    <source>
        <dbReference type="ARBA" id="ARBA00022898"/>
    </source>
</evidence>
<dbReference type="RefSeq" id="WP_210759379.1">
    <property type="nucleotide sequence ID" value="NZ_CP060139.1"/>
</dbReference>
<comment type="cofactor">
    <cofactor evidence="1 6">
        <name>pyridoxal 5'-phosphate</name>
        <dbReference type="ChEBI" id="CHEBI:597326"/>
    </cofactor>
</comment>
<dbReference type="GO" id="GO:0030170">
    <property type="term" value="F:pyridoxal phosphate binding"/>
    <property type="evidence" value="ECO:0007669"/>
    <property type="project" value="InterPro"/>
</dbReference>
<keyword evidence="5" id="KW-0663">Pyridoxal phosphate</keyword>
<dbReference type="FunFam" id="3.40.640.10:FF:000033">
    <property type="entry name" value="Aspartate aminotransferase"/>
    <property type="match status" value="1"/>
</dbReference>
<dbReference type="PANTHER" id="PTHR46383">
    <property type="entry name" value="ASPARTATE AMINOTRANSFERASE"/>
    <property type="match status" value="1"/>
</dbReference>
<name>A0A7H0VGK4_9FLAO</name>
<evidence type="ECO:0000259" key="7">
    <source>
        <dbReference type="Pfam" id="PF00155"/>
    </source>
</evidence>
<dbReference type="EC" id="2.6.1.-" evidence="6"/>
<keyword evidence="4 6" id="KW-0808">Transferase</keyword>
<proteinExistence type="inferred from homology"/>
<dbReference type="Gene3D" id="3.90.1150.10">
    <property type="entry name" value="Aspartate Aminotransferase, domain 1"/>
    <property type="match status" value="1"/>
</dbReference>
<dbReference type="CDD" id="cd00609">
    <property type="entry name" value="AAT_like"/>
    <property type="match status" value="1"/>
</dbReference>
<dbReference type="Pfam" id="PF00155">
    <property type="entry name" value="Aminotran_1_2"/>
    <property type="match status" value="1"/>
</dbReference>
<dbReference type="KEGG" id="chyd:H4K34_03145"/>
<dbReference type="PRINTS" id="PR00753">
    <property type="entry name" value="ACCSYNTHASE"/>
</dbReference>
<dbReference type="GO" id="GO:0008483">
    <property type="term" value="F:transaminase activity"/>
    <property type="evidence" value="ECO:0007669"/>
    <property type="project" value="UniProtKB-KW"/>
</dbReference>
<evidence type="ECO:0000256" key="4">
    <source>
        <dbReference type="ARBA" id="ARBA00022679"/>
    </source>
</evidence>
<evidence type="ECO:0000256" key="3">
    <source>
        <dbReference type="ARBA" id="ARBA00022576"/>
    </source>
</evidence>
<dbReference type="PROSITE" id="PS00105">
    <property type="entry name" value="AA_TRANSFER_CLASS_1"/>
    <property type="match status" value="1"/>
</dbReference>
<dbReference type="Gene3D" id="3.40.640.10">
    <property type="entry name" value="Type I PLP-dependent aspartate aminotransferase-like (Major domain)"/>
    <property type="match status" value="1"/>
</dbReference>
<reference evidence="8 9" key="1">
    <citation type="submission" date="2020-08" db="EMBL/GenBank/DDBJ databases">
        <title>Croceimicrobium hydrocarbonivorans gen. nov., sp. nov., a novel marine bacterium isolated from a bacterial consortium that degrades polyethylene terephthalate.</title>
        <authorList>
            <person name="Liu R."/>
        </authorList>
    </citation>
    <scope>NUCLEOTIDE SEQUENCE [LARGE SCALE GENOMIC DNA]</scope>
    <source>
        <strain evidence="8 9">A20-9</strain>
    </source>
</reference>
<dbReference type="AlphaFoldDB" id="A0A7H0VGK4"/>
<dbReference type="SUPFAM" id="SSF53383">
    <property type="entry name" value="PLP-dependent transferases"/>
    <property type="match status" value="1"/>
</dbReference>
<keyword evidence="9" id="KW-1185">Reference proteome</keyword>
<gene>
    <name evidence="8" type="ORF">H4K34_03145</name>
</gene>
<dbReference type="GO" id="GO:0006520">
    <property type="term" value="P:amino acid metabolic process"/>
    <property type="evidence" value="ECO:0007669"/>
    <property type="project" value="InterPro"/>
</dbReference>
<dbReference type="InterPro" id="IPR015424">
    <property type="entry name" value="PyrdxlP-dep_Trfase"/>
</dbReference>
<dbReference type="Proteomes" id="UP000516305">
    <property type="component" value="Chromosome"/>
</dbReference>
<evidence type="ECO:0000256" key="2">
    <source>
        <dbReference type="ARBA" id="ARBA00007441"/>
    </source>
</evidence>
<protein>
    <recommendedName>
        <fullName evidence="6">Aminotransferase</fullName>
        <ecNumber evidence="6">2.6.1.-</ecNumber>
    </recommendedName>
</protein>